<dbReference type="OrthoDB" id="1655189at2759"/>
<gene>
    <name evidence="3" type="ORF">Csa_3G825030</name>
</gene>
<organism evidence="3 4">
    <name type="scientific">Cucumis sativus</name>
    <name type="common">Cucumber</name>
    <dbReference type="NCBI Taxonomy" id="3659"/>
    <lineage>
        <taxon>Eukaryota</taxon>
        <taxon>Viridiplantae</taxon>
        <taxon>Streptophyta</taxon>
        <taxon>Embryophyta</taxon>
        <taxon>Tracheophyta</taxon>
        <taxon>Spermatophyta</taxon>
        <taxon>Magnoliopsida</taxon>
        <taxon>eudicotyledons</taxon>
        <taxon>Gunneridae</taxon>
        <taxon>Pentapetalae</taxon>
        <taxon>rosids</taxon>
        <taxon>fabids</taxon>
        <taxon>Cucurbitales</taxon>
        <taxon>Cucurbitaceae</taxon>
        <taxon>Benincaseae</taxon>
        <taxon>Cucumis</taxon>
    </lineage>
</organism>
<evidence type="ECO:0000256" key="1">
    <source>
        <dbReference type="SAM" id="MobiDB-lite"/>
    </source>
</evidence>
<evidence type="ECO:0000313" key="4">
    <source>
        <dbReference type="Proteomes" id="UP000029981"/>
    </source>
</evidence>
<accession>A0A0A0LCS0</accession>
<feature type="chain" id="PRO_5001966009" evidence="2">
    <location>
        <begin position="23"/>
        <end position="86"/>
    </location>
</feature>
<dbReference type="PANTHER" id="PTHR37908">
    <property type="entry name" value="TRANSMEMBRANE PROTEIN"/>
    <property type="match status" value="1"/>
</dbReference>
<keyword evidence="2" id="KW-0732">Signal</keyword>
<sequence>MGRSSFLSILLLLSFLITLCFSNGFGRNLRMVVEPLDSHHNSRVLLEESGRKWRMMKMETMDYADPEPNTNVKGGYVSPPPPPNHG</sequence>
<feature type="signal peptide" evidence="2">
    <location>
        <begin position="1"/>
        <end position="22"/>
    </location>
</feature>
<reference evidence="3 4" key="2">
    <citation type="journal article" date="2009" name="PLoS ONE">
        <title>An integrated genetic and cytogenetic map of the cucumber genome.</title>
        <authorList>
            <person name="Ren Y."/>
            <person name="Zhang Z."/>
            <person name="Liu J."/>
            <person name="Staub J.E."/>
            <person name="Han Y."/>
            <person name="Cheng Z."/>
            <person name="Li X."/>
            <person name="Lu J."/>
            <person name="Miao H."/>
            <person name="Kang H."/>
            <person name="Xie B."/>
            <person name="Gu X."/>
            <person name="Wang X."/>
            <person name="Du Y."/>
            <person name="Jin W."/>
            <person name="Huang S."/>
        </authorList>
    </citation>
    <scope>NUCLEOTIDE SEQUENCE [LARGE SCALE GENOMIC DNA]</scope>
    <source>
        <strain evidence="4">cv. 9930</strain>
    </source>
</reference>
<dbReference type="OMA" id="RVAMMET"/>
<protein>
    <submittedName>
        <fullName evidence="3">Uncharacterized protein</fullName>
    </submittedName>
</protein>
<dbReference type="Proteomes" id="UP000029981">
    <property type="component" value="Chromosome 3"/>
</dbReference>
<dbReference type="Gramene" id="KGN59558">
    <property type="protein sequence ID" value="KGN59558"/>
    <property type="gene ID" value="Csa_3G825030"/>
</dbReference>
<dbReference type="EMBL" id="CM002924">
    <property type="protein sequence ID" value="KGN59558.1"/>
    <property type="molecule type" value="Genomic_DNA"/>
</dbReference>
<feature type="region of interest" description="Disordered" evidence="1">
    <location>
        <begin position="64"/>
        <end position="86"/>
    </location>
</feature>
<keyword evidence="4" id="KW-1185">Reference proteome</keyword>
<evidence type="ECO:0000256" key="2">
    <source>
        <dbReference type="SAM" id="SignalP"/>
    </source>
</evidence>
<dbReference type="AlphaFoldDB" id="A0A0A0LCS0"/>
<reference evidence="3 4" key="1">
    <citation type="journal article" date="2009" name="Nat. Genet.">
        <title>The genome of the cucumber, Cucumis sativus L.</title>
        <authorList>
            <person name="Huang S."/>
            <person name="Li R."/>
            <person name="Zhang Z."/>
            <person name="Li L."/>
            <person name="Gu X."/>
            <person name="Fan W."/>
            <person name="Lucas W.J."/>
            <person name="Wang X."/>
            <person name="Xie B."/>
            <person name="Ni P."/>
            <person name="Ren Y."/>
            <person name="Zhu H."/>
            <person name="Li J."/>
            <person name="Lin K."/>
            <person name="Jin W."/>
            <person name="Fei Z."/>
            <person name="Li G."/>
            <person name="Staub J."/>
            <person name="Kilian A."/>
            <person name="van der Vossen E.A."/>
            <person name="Wu Y."/>
            <person name="Guo J."/>
            <person name="He J."/>
            <person name="Jia Z."/>
            <person name="Ren Y."/>
            <person name="Tian G."/>
            <person name="Lu Y."/>
            <person name="Ruan J."/>
            <person name="Qian W."/>
            <person name="Wang M."/>
            <person name="Huang Q."/>
            <person name="Li B."/>
            <person name="Xuan Z."/>
            <person name="Cao J."/>
            <person name="Asan"/>
            <person name="Wu Z."/>
            <person name="Zhang J."/>
            <person name="Cai Q."/>
            <person name="Bai Y."/>
            <person name="Zhao B."/>
            <person name="Han Y."/>
            <person name="Li Y."/>
            <person name="Li X."/>
            <person name="Wang S."/>
            <person name="Shi Q."/>
            <person name="Liu S."/>
            <person name="Cho W.K."/>
            <person name="Kim J.Y."/>
            <person name="Xu Y."/>
            <person name="Heller-Uszynska K."/>
            <person name="Miao H."/>
            <person name="Cheng Z."/>
            <person name="Zhang S."/>
            <person name="Wu J."/>
            <person name="Yang Y."/>
            <person name="Kang H."/>
            <person name="Li M."/>
            <person name="Liang H."/>
            <person name="Ren X."/>
            <person name="Shi Z."/>
            <person name="Wen M."/>
            <person name="Jian M."/>
            <person name="Yang H."/>
            <person name="Zhang G."/>
            <person name="Yang Z."/>
            <person name="Chen R."/>
            <person name="Liu S."/>
            <person name="Li J."/>
            <person name="Ma L."/>
            <person name="Liu H."/>
            <person name="Zhou Y."/>
            <person name="Zhao J."/>
            <person name="Fang X."/>
            <person name="Li G."/>
            <person name="Fang L."/>
            <person name="Li Y."/>
            <person name="Liu D."/>
            <person name="Zheng H."/>
            <person name="Zhang Y."/>
            <person name="Qin N."/>
            <person name="Li Z."/>
            <person name="Yang G."/>
            <person name="Yang S."/>
            <person name="Bolund L."/>
            <person name="Kristiansen K."/>
            <person name="Zheng H."/>
            <person name="Li S."/>
            <person name="Zhang X."/>
            <person name="Yang H."/>
            <person name="Wang J."/>
            <person name="Sun R."/>
            <person name="Zhang B."/>
            <person name="Jiang S."/>
            <person name="Wang J."/>
            <person name="Du Y."/>
            <person name="Li S."/>
        </authorList>
    </citation>
    <scope>NUCLEOTIDE SEQUENCE [LARGE SCALE GENOMIC DNA]</scope>
    <source>
        <strain evidence="4">cv. 9930</strain>
    </source>
</reference>
<proteinExistence type="predicted"/>
<dbReference type="KEGG" id="csv:105435001"/>
<evidence type="ECO:0000313" key="3">
    <source>
        <dbReference type="EMBL" id="KGN59558.1"/>
    </source>
</evidence>
<reference evidence="3 4" key="3">
    <citation type="journal article" date="2010" name="BMC Genomics">
        <title>Transcriptome sequencing and comparative analysis of cucumber flowers with different sex types.</title>
        <authorList>
            <person name="Guo S."/>
            <person name="Zheng Y."/>
            <person name="Joung J.G."/>
            <person name="Liu S."/>
            <person name="Zhang Z."/>
            <person name="Crasta O.R."/>
            <person name="Sobral B.W."/>
            <person name="Xu Y."/>
            <person name="Huang S."/>
            <person name="Fei Z."/>
        </authorList>
    </citation>
    <scope>NUCLEOTIDE SEQUENCE [LARGE SCALE GENOMIC DNA]</scope>
    <source>
        <strain evidence="4">cv. 9930</strain>
    </source>
</reference>
<name>A0A0A0LCS0_CUCSA</name>
<dbReference type="PANTHER" id="PTHR37908:SF4">
    <property type="entry name" value="PROTEIN, PUTATIVE-RELATED"/>
    <property type="match status" value="1"/>
</dbReference>
<reference evidence="3 4" key="4">
    <citation type="journal article" date="2011" name="BMC Genomics">
        <title>RNA-Seq improves annotation of protein-coding genes in the cucumber genome.</title>
        <authorList>
            <person name="Li Z."/>
            <person name="Zhang Z."/>
            <person name="Yan P."/>
            <person name="Huang S."/>
            <person name="Fei Z."/>
            <person name="Lin K."/>
        </authorList>
    </citation>
    <scope>NUCLEOTIDE SEQUENCE [LARGE SCALE GENOMIC DNA]</scope>
    <source>
        <strain evidence="4">cv. 9930</strain>
    </source>
</reference>